<dbReference type="Pfam" id="PF21861">
    <property type="entry name" value="RepB_C"/>
    <property type="match status" value="1"/>
</dbReference>
<name>A0A0H5Q516_9ZZZZ</name>
<reference evidence="3" key="2">
    <citation type="submission" date="2015-07" db="EMBL/GenBank/DDBJ databases">
        <title>Plasmids, circular viruses and viroids from rat gut.</title>
        <authorList>
            <person name="Jorgensen T.J."/>
            <person name="Hansen M.A."/>
            <person name="Xu Z."/>
            <person name="Tabak M.A."/>
            <person name="Sorensen S.J."/>
            <person name="Hansen L.H."/>
        </authorList>
    </citation>
    <scope>NUCLEOTIDE SEQUENCE</scope>
    <source>
        <plasmid evidence="3">pRGFK1111</plasmid>
    </source>
</reference>
<organism evidence="3">
    <name type="scientific">uncultured prokaryote</name>
    <dbReference type="NCBI Taxonomy" id="198431"/>
    <lineage>
        <taxon>unclassified sequences</taxon>
        <taxon>environmental samples</taxon>
    </lineage>
</organism>
<dbReference type="Pfam" id="PF01719">
    <property type="entry name" value="Rep_OBD"/>
    <property type="match status" value="1"/>
</dbReference>
<keyword evidence="3" id="KW-0614">Plasmid</keyword>
<dbReference type="AlphaFoldDB" id="A0A0H5Q516"/>
<feature type="domain" description="Plasmid replication protein origin binding" evidence="1">
    <location>
        <begin position="10"/>
        <end position="125"/>
    </location>
</feature>
<dbReference type="Gene3D" id="3.40.1310.30">
    <property type="match status" value="1"/>
</dbReference>
<accession>A0A0H5Q516</accession>
<feature type="domain" description="Replication protein RepB C-terminal" evidence="2">
    <location>
        <begin position="136"/>
        <end position="191"/>
    </location>
</feature>
<reference evidence="3" key="1">
    <citation type="submission" date="2015-06" db="EMBL/GenBank/DDBJ databases">
        <authorList>
            <person name="Joergensen T."/>
        </authorList>
    </citation>
    <scope>NUCLEOTIDE SEQUENCE</scope>
    <source>
        <plasmid evidence="3">pRGFK1111</plasmid>
    </source>
</reference>
<evidence type="ECO:0000259" key="1">
    <source>
        <dbReference type="Pfam" id="PF01719"/>
    </source>
</evidence>
<dbReference type="InterPro" id="IPR002631">
    <property type="entry name" value="Plasmid_rep_OBD"/>
</dbReference>
<dbReference type="GO" id="GO:0003916">
    <property type="term" value="F:DNA topoisomerase activity"/>
    <property type="evidence" value="ECO:0007669"/>
    <property type="project" value="InterPro"/>
</dbReference>
<geneLocation type="plasmid" evidence="3">
    <name>pRGFK1111</name>
</geneLocation>
<proteinExistence type="predicted"/>
<dbReference type="InterPro" id="IPR053923">
    <property type="entry name" value="RepB_C"/>
</dbReference>
<protein>
    <recommendedName>
        <fullName evidence="4">Replication protein</fullName>
    </recommendedName>
</protein>
<evidence type="ECO:0000313" key="3">
    <source>
        <dbReference type="EMBL" id="CRY96494.1"/>
    </source>
</evidence>
<dbReference type="EMBL" id="LN853692">
    <property type="protein sequence ID" value="CRY96494.1"/>
    <property type="molecule type" value="Genomic_DNA"/>
</dbReference>
<dbReference type="GO" id="GO:0006260">
    <property type="term" value="P:DNA replication"/>
    <property type="evidence" value="ECO:0007669"/>
    <property type="project" value="InterPro"/>
</dbReference>
<evidence type="ECO:0000259" key="2">
    <source>
        <dbReference type="Pfam" id="PF21861"/>
    </source>
</evidence>
<evidence type="ECO:0008006" key="4">
    <source>
        <dbReference type="Google" id="ProtNLM"/>
    </source>
</evidence>
<sequence length="210" mass="24728">MNEKKSRVIKDDRTRNWTFVAYPESVPQNWRDILDEQHIQWIESPLHDKDLNADGEVKKAHWHILIMFEGNKSFEQIKGLTEQIHATIPQKCASVKGLVRYMVHLDNPEKVQYDRNAIIGHGGVDVAEYLKPTSSSRYQLIGEMMDFVRDNDIIELEDLAYYARTERFDDWFPLLCDNSAYIMGEFIRSRRNRAKSRQVLVDYKTGEVYN</sequence>
<dbReference type="GO" id="GO:0003677">
    <property type="term" value="F:DNA binding"/>
    <property type="evidence" value="ECO:0007669"/>
    <property type="project" value="InterPro"/>
</dbReference>